<reference evidence="2 3" key="1">
    <citation type="submission" date="2020-08" db="EMBL/GenBank/DDBJ databases">
        <title>A Genomic Blueprint of the Chicken Gut Microbiome.</title>
        <authorList>
            <person name="Gilroy R."/>
            <person name="Ravi A."/>
            <person name="Getino M."/>
            <person name="Pursley I."/>
            <person name="Horton D.L."/>
            <person name="Alikhan N.-F."/>
            <person name="Baker D."/>
            <person name="Gharbi K."/>
            <person name="Hall N."/>
            <person name="Watson M."/>
            <person name="Adriaenssens E.M."/>
            <person name="Foster-Nyarko E."/>
            <person name="Jarju S."/>
            <person name="Secka A."/>
            <person name="Antonio M."/>
            <person name="Oren A."/>
            <person name="Chaudhuri R."/>
            <person name="La Ragione R.M."/>
            <person name="Hildebrand F."/>
            <person name="Pallen M.J."/>
        </authorList>
    </citation>
    <scope>NUCLEOTIDE SEQUENCE [LARGE SCALE GENOMIC DNA]</scope>
    <source>
        <strain evidence="2 3">Sa2YVA2</strain>
    </source>
</reference>
<keyword evidence="3" id="KW-1185">Reference proteome</keyword>
<dbReference type="Pfam" id="PF03009">
    <property type="entry name" value="GDPD"/>
    <property type="match status" value="1"/>
</dbReference>
<protein>
    <submittedName>
        <fullName evidence="2">Glycerophosphodiester phosphodiesterase</fullName>
    </submittedName>
</protein>
<gene>
    <name evidence="2" type="ORF">H9649_17255</name>
</gene>
<dbReference type="EMBL" id="JACSQN010000028">
    <property type="protein sequence ID" value="MBD7986321.1"/>
    <property type="molecule type" value="Genomic_DNA"/>
</dbReference>
<accession>A0ABR8UE82</accession>
<organism evidence="2 3">
    <name type="scientific">Sporosarcina quadrami</name>
    <dbReference type="NCBI Taxonomy" id="2762234"/>
    <lineage>
        <taxon>Bacteria</taxon>
        <taxon>Bacillati</taxon>
        <taxon>Bacillota</taxon>
        <taxon>Bacilli</taxon>
        <taxon>Bacillales</taxon>
        <taxon>Caryophanaceae</taxon>
        <taxon>Sporosarcina</taxon>
    </lineage>
</organism>
<name>A0ABR8UE82_9BACL</name>
<evidence type="ECO:0000313" key="3">
    <source>
        <dbReference type="Proteomes" id="UP000626786"/>
    </source>
</evidence>
<dbReference type="InterPro" id="IPR017946">
    <property type="entry name" value="PLC-like_Pdiesterase_TIM-brl"/>
</dbReference>
<evidence type="ECO:0000259" key="1">
    <source>
        <dbReference type="PROSITE" id="PS51704"/>
    </source>
</evidence>
<dbReference type="SUPFAM" id="SSF51695">
    <property type="entry name" value="PLC-like phosphodiesterases"/>
    <property type="match status" value="1"/>
</dbReference>
<dbReference type="CDD" id="cd08563">
    <property type="entry name" value="GDPD_TtGDE_like"/>
    <property type="match status" value="1"/>
</dbReference>
<dbReference type="RefSeq" id="WP_191696145.1">
    <property type="nucleotide sequence ID" value="NZ_JACSQN010000028.1"/>
</dbReference>
<comment type="caution">
    <text evidence="2">The sequence shown here is derived from an EMBL/GenBank/DDBJ whole genome shotgun (WGS) entry which is preliminary data.</text>
</comment>
<proteinExistence type="predicted"/>
<dbReference type="PANTHER" id="PTHR46211:SF1">
    <property type="entry name" value="GLYCEROPHOSPHODIESTER PHOSPHODIESTERASE, CYTOPLASMIC"/>
    <property type="match status" value="1"/>
</dbReference>
<dbReference type="Proteomes" id="UP000626786">
    <property type="component" value="Unassembled WGS sequence"/>
</dbReference>
<sequence>MKIFAHRGASGAFPENTIAAFKEASYLPVYGVEFDVHMTADDELVVIHDEKINRTSTGKGYVKDKTLTELKSYDFGSWFSPDFTGETIPTLQEVLEVFCGTDHILNIELKSDIFPYEGMVEKVITNVTDMQMESRVVLSSFDHGAIQLAKKLAPSIETGALFMEVLVNPVDYIRNIPADALHVLFPAAIRPSMRELFESGIPVRTFTVNDENYARMLQQAGVEAIFTDYPEKMHALLKDHH</sequence>
<evidence type="ECO:0000313" key="2">
    <source>
        <dbReference type="EMBL" id="MBD7986321.1"/>
    </source>
</evidence>
<dbReference type="InterPro" id="IPR030395">
    <property type="entry name" value="GP_PDE_dom"/>
</dbReference>
<dbReference type="PANTHER" id="PTHR46211">
    <property type="entry name" value="GLYCEROPHOSPHORYL DIESTER PHOSPHODIESTERASE"/>
    <property type="match status" value="1"/>
</dbReference>
<dbReference type="Gene3D" id="3.20.20.190">
    <property type="entry name" value="Phosphatidylinositol (PI) phosphodiesterase"/>
    <property type="match status" value="1"/>
</dbReference>
<feature type="domain" description="GP-PDE" evidence="1">
    <location>
        <begin position="1"/>
        <end position="237"/>
    </location>
</feature>
<dbReference type="PROSITE" id="PS51704">
    <property type="entry name" value="GP_PDE"/>
    <property type="match status" value="1"/>
</dbReference>